<dbReference type="SUPFAM" id="SSF161098">
    <property type="entry name" value="MetI-like"/>
    <property type="match status" value="1"/>
</dbReference>
<dbReference type="STRING" id="1123062.SAMN02745775_101580"/>
<sequence length="313" mass="32951">MLFHVARCVGQLAVALVGIVTVAFFLMRAIPGDPALYMLGDFATVEALATLRARLGLDLPVWQQYFVFLFRAVQGDLGTSVVTGQPALTEIWAAVPPSAALAVSGMLVAVVIGVPLGVVAAVRQGSAVDVAVMLVALGGISFPVFWVGLVAILTFSHALGLFPALGASSDAGFWTALHHMVLPAMVLGLSVSAYIARLTRSAMLEVLGVDHIRVARAMGVPERRIVWKLAFRNALIPVLAVIGVTFAWSLGNAILVEAVFSRPGLGSTILKAILARDYQLVQAGVLVLAAAVVLLNTALDLLYGAIDPRLRRS</sequence>
<evidence type="ECO:0000259" key="8">
    <source>
        <dbReference type="PROSITE" id="PS50928"/>
    </source>
</evidence>
<feature type="transmembrane region" description="Helical" evidence="7">
    <location>
        <begin position="12"/>
        <end position="30"/>
    </location>
</feature>
<evidence type="ECO:0000256" key="1">
    <source>
        <dbReference type="ARBA" id="ARBA00004651"/>
    </source>
</evidence>
<evidence type="ECO:0000256" key="3">
    <source>
        <dbReference type="ARBA" id="ARBA00022475"/>
    </source>
</evidence>
<dbReference type="InterPro" id="IPR000515">
    <property type="entry name" value="MetI-like"/>
</dbReference>
<dbReference type="GO" id="GO:0071916">
    <property type="term" value="F:dipeptide transmembrane transporter activity"/>
    <property type="evidence" value="ECO:0007669"/>
    <property type="project" value="TreeGrafter"/>
</dbReference>
<feature type="transmembrane region" description="Helical" evidence="7">
    <location>
        <begin position="234"/>
        <end position="260"/>
    </location>
</feature>
<dbReference type="Pfam" id="PF19300">
    <property type="entry name" value="BPD_transp_1_N"/>
    <property type="match status" value="1"/>
</dbReference>
<comment type="subcellular location">
    <subcellularLocation>
        <location evidence="1 7">Cell membrane</location>
        <topology evidence="1 7">Multi-pass membrane protein</topology>
    </subcellularLocation>
</comment>
<accession>A0A1I3XR06</accession>
<keyword evidence="5 7" id="KW-1133">Transmembrane helix</keyword>
<evidence type="ECO:0000256" key="5">
    <source>
        <dbReference type="ARBA" id="ARBA00022989"/>
    </source>
</evidence>
<evidence type="ECO:0000256" key="6">
    <source>
        <dbReference type="ARBA" id="ARBA00023136"/>
    </source>
</evidence>
<dbReference type="InterPro" id="IPR045621">
    <property type="entry name" value="BPD_transp_1_N"/>
</dbReference>
<name>A0A1I3XR06_9PROT</name>
<feature type="transmembrane region" description="Helical" evidence="7">
    <location>
        <begin position="280"/>
        <end position="303"/>
    </location>
</feature>
<keyword evidence="4 7" id="KW-0812">Transmembrane</keyword>
<feature type="transmembrane region" description="Helical" evidence="7">
    <location>
        <begin position="134"/>
        <end position="156"/>
    </location>
</feature>
<organism evidence="9 10">
    <name type="scientific">Falsiroseomonas stagni DSM 19981</name>
    <dbReference type="NCBI Taxonomy" id="1123062"/>
    <lineage>
        <taxon>Bacteria</taxon>
        <taxon>Pseudomonadati</taxon>
        <taxon>Pseudomonadota</taxon>
        <taxon>Alphaproteobacteria</taxon>
        <taxon>Acetobacterales</taxon>
        <taxon>Roseomonadaceae</taxon>
        <taxon>Falsiroseomonas</taxon>
    </lineage>
</organism>
<gene>
    <name evidence="9" type="ORF">SAMN02745775_101580</name>
</gene>
<evidence type="ECO:0000313" key="9">
    <source>
        <dbReference type="EMBL" id="SFK22077.1"/>
    </source>
</evidence>
<dbReference type="CDD" id="cd06261">
    <property type="entry name" value="TM_PBP2"/>
    <property type="match status" value="1"/>
</dbReference>
<dbReference type="AlphaFoldDB" id="A0A1I3XR06"/>
<proteinExistence type="inferred from homology"/>
<protein>
    <submittedName>
        <fullName evidence="9">Peptide/nickel transport system permease protein</fullName>
    </submittedName>
</protein>
<dbReference type="PANTHER" id="PTHR43163">
    <property type="entry name" value="DIPEPTIDE TRANSPORT SYSTEM PERMEASE PROTEIN DPPB-RELATED"/>
    <property type="match status" value="1"/>
</dbReference>
<dbReference type="EMBL" id="FOSQ01000001">
    <property type="protein sequence ID" value="SFK22077.1"/>
    <property type="molecule type" value="Genomic_DNA"/>
</dbReference>
<dbReference type="Pfam" id="PF00528">
    <property type="entry name" value="BPD_transp_1"/>
    <property type="match status" value="1"/>
</dbReference>
<keyword evidence="10" id="KW-1185">Reference proteome</keyword>
<comment type="similarity">
    <text evidence="7">Belongs to the binding-protein-dependent transport system permease family.</text>
</comment>
<dbReference type="InterPro" id="IPR035906">
    <property type="entry name" value="MetI-like_sf"/>
</dbReference>
<evidence type="ECO:0000256" key="4">
    <source>
        <dbReference type="ARBA" id="ARBA00022692"/>
    </source>
</evidence>
<evidence type="ECO:0000256" key="2">
    <source>
        <dbReference type="ARBA" id="ARBA00022448"/>
    </source>
</evidence>
<feature type="transmembrane region" description="Helical" evidence="7">
    <location>
        <begin position="99"/>
        <end position="122"/>
    </location>
</feature>
<dbReference type="Proteomes" id="UP000199473">
    <property type="component" value="Unassembled WGS sequence"/>
</dbReference>
<dbReference type="GO" id="GO:0005886">
    <property type="term" value="C:plasma membrane"/>
    <property type="evidence" value="ECO:0007669"/>
    <property type="project" value="UniProtKB-SubCell"/>
</dbReference>
<evidence type="ECO:0000313" key="10">
    <source>
        <dbReference type="Proteomes" id="UP000199473"/>
    </source>
</evidence>
<dbReference type="Gene3D" id="1.10.3720.10">
    <property type="entry name" value="MetI-like"/>
    <property type="match status" value="1"/>
</dbReference>
<dbReference type="OrthoDB" id="7834831at2"/>
<evidence type="ECO:0000256" key="7">
    <source>
        <dbReference type="RuleBase" id="RU363032"/>
    </source>
</evidence>
<keyword evidence="2 7" id="KW-0813">Transport</keyword>
<keyword evidence="3" id="KW-1003">Cell membrane</keyword>
<reference evidence="9 10" key="1">
    <citation type="submission" date="2016-10" db="EMBL/GenBank/DDBJ databases">
        <authorList>
            <person name="de Groot N.N."/>
        </authorList>
    </citation>
    <scope>NUCLEOTIDE SEQUENCE [LARGE SCALE GENOMIC DNA]</scope>
    <source>
        <strain evidence="9 10">DSM 19981</strain>
    </source>
</reference>
<feature type="domain" description="ABC transmembrane type-1" evidence="8">
    <location>
        <begin position="95"/>
        <end position="299"/>
    </location>
</feature>
<dbReference type="PROSITE" id="PS50928">
    <property type="entry name" value="ABC_TM1"/>
    <property type="match status" value="1"/>
</dbReference>
<dbReference type="PANTHER" id="PTHR43163:SF6">
    <property type="entry name" value="DIPEPTIDE TRANSPORT SYSTEM PERMEASE PROTEIN DPPB-RELATED"/>
    <property type="match status" value="1"/>
</dbReference>
<feature type="transmembrane region" description="Helical" evidence="7">
    <location>
        <begin position="176"/>
        <end position="196"/>
    </location>
</feature>
<keyword evidence="6 7" id="KW-0472">Membrane</keyword>
<dbReference type="RefSeq" id="WP_092955209.1">
    <property type="nucleotide sequence ID" value="NZ_FOSQ01000001.1"/>
</dbReference>